<evidence type="ECO:0000313" key="5">
    <source>
        <dbReference type="Proteomes" id="UP000074310"/>
    </source>
</evidence>
<keyword evidence="4" id="KW-0966">Cell projection</keyword>
<feature type="transmembrane region" description="Helical" evidence="3">
    <location>
        <begin position="31"/>
        <end position="52"/>
    </location>
</feature>
<dbReference type="Proteomes" id="UP000074310">
    <property type="component" value="Unassembled WGS sequence"/>
</dbReference>
<dbReference type="EMBL" id="LDTB01000007">
    <property type="protein sequence ID" value="KTT75513.1"/>
    <property type="molecule type" value="Genomic_DNA"/>
</dbReference>
<dbReference type="InterPro" id="IPR029025">
    <property type="entry name" value="T3SS_substrate_exporter_C"/>
</dbReference>
<dbReference type="GO" id="GO:0005886">
    <property type="term" value="C:plasma membrane"/>
    <property type="evidence" value="ECO:0007669"/>
    <property type="project" value="TreeGrafter"/>
</dbReference>
<feature type="transmembrane region" description="Helical" evidence="3">
    <location>
        <begin position="182"/>
        <end position="206"/>
    </location>
</feature>
<dbReference type="OrthoDB" id="9807950at2"/>
<keyword evidence="3" id="KW-0472">Membrane</keyword>
<evidence type="ECO:0000256" key="1">
    <source>
        <dbReference type="ARBA" id="ARBA00010690"/>
    </source>
</evidence>
<name>A0A147I8J1_9SPHN</name>
<keyword evidence="3" id="KW-0812">Transmembrane</keyword>
<evidence type="ECO:0000313" key="4">
    <source>
        <dbReference type="EMBL" id="KTT75513.1"/>
    </source>
</evidence>
<keyword evidence="3" id="KW-1133">Transmembrane helix</keyword>
<dbReference type="PATRIC" id="fig|869719.3.peg.3049"/>
<gene>
    <name evidence="4" type="ORF">NS334_02545</name>
</gene>
<sequence length="374" mass="40188">MSEGGDKTEAPTQKRRDDARKKGDVLKSRDLATALVVLAGISWLMFFGPMLLTACREVMAASFNFGRADVEDFQPWRPLVQAGWRLAAPVGTLFAITIGAAVVSQAGLGSLSFNASLLAPKASRINPGSGIKRVIGMQGWIELAKSLLKVVLLGAIGAWMLWQTAHFSFGLASSNLPVALAGLGSTLTHVLLVMAMGLLAIALIDVPAQIMQLLRKLRMTKQEVKDEHKESEGNPEMKGHMRMKQRELLSGGMQKALDSAHVVLTNPTHFAVALRYDRGRDQVPVVVAKGRGAMALAIRAAAKDRALPVLEYPALARAVYYTSREGQEIRDDLYLAVATVLAFVFGLNAAAGGSQPPIEVPPTARFDENGVQPS</sequence>
<feature type="transmembrane region" description="Helical" evidence="3">
    <location>
        <begin position="93"/>
        <end position="119"/>
    </location>
</feature>
<evidence type="ECO:0000256" key="2">
    <source>
        <dbReference type="SAM" id="MobiDB-lite"/>
    </source>
</evidence>
<feature type="transmembrane region" description="Helical" evidence="3">
    <location>
        <begin position="333"/>
        <end position="351"/>
    </location>
</feature>
<accession>A0A147I8J1</accession>
<dbReference type="Pfam" id="PF01312">
    <property type="entry name" value="Bac_export_2"/>
    <property type="match status" value="1"/>
</dbReference>
<dbReference type="Gene3D" id="3.40.1690.10">
    <property type="entry name" value="secretion proteins EscU"/>
    <property type="match status" value="1"/>
</dbReference>
<comment type="caution">
    <text evidence="4">The sequence shown here is derived from an EMBL/GenBank/DDBJ whole genome shotgun (WGS) entry which is preliminary data.</text>
</comment>
<dbReference type="PRINTS" id="PR00950">
    <property type="entry name" value="TYPE3IMSPROT"/>
</dbReference>
<dbReference type="InterPro" id="IPR006135">
    <property type="entry name" value="T3SS_substrate_exporter"/>
</dbReference>
<keyword evidence="5" id="KW-1185">Reference proteome</keyword>
<dbReference type="PANTHER" id="PTHR30531:SF12">
    <property type="entry name" value="FLAGELLAR BIOSYNTHETIC PROTEIN FLHB"/>
    <property type="match status" value="1"/>
</dbReference>
<dbReference type="SUPFAM" id="SSF160544">
    <property type="entry name" value="EscU C-terminal domain-like"/>
    <property type="match status" value="1"/>
</dbReference>
<organism evidence="4 5">
    <name type="scientific">Sphingomonas endophytica</name>
    <dbReference type="NCBI Taxonomy" id="869719"/>
    <lineage>
        <taxon>Bacteria</taxon>
        <taxon>Pseudomonadati</taxon>
        <taxon>Pseudomonadota</taxon>
        <taxon>Alphaproteobacteria</taxon>
        <taxon>Sphingomonadales</taxon>
        <taxon>Sphingomonadaceae</taxon>
        <taxon>Sphingomonas</taxon>
    </lineage>
</organism>
<feature type="region of interest" description="Disordered" evidence="2">
    <location>
        <begin position="1"/>
        <end position="22"/>
    </location>
</feature>
<proteinExistence type="inferred from homology"/>
<keyword evidence="4" id="KW-0282">Flagellum</keyword>
<evidence type="ECO:0000256" key="3">
    <source>
        <dbReference type="SAM" id="Phobius"/>
    </source>
</evidence>
<comment type="similarity">
    <text evidence="1">Belongs to the type III secretion exporter family.</text>
</comment>
<dbReference type="PANTHER" id="PTHR30531">
    <property type="entry name" value="FLAGELLAR BIOSYNTHETIC PROTEIN FLHB"/>
    <property type="match status" value="1"/>
</dbReference>
<protein>
    <submittedName>
        <fullName evidence="4">Flagellar biosynthesis protein FlhB</fullName>
    </submittedName>
</protein>
<reference evidence="4 5" key="1">
    <citation type="journal article" date="2016" name="Front. Microbiol.">
        <title>Genomic Resource of Rice Seed Associated Bacteria.</title>
        <authorList>
            <person name="Midha S."/>
            <person name="Bansal K."/>
            <person name="Sharma S."/>
            <person name="Kumar N."/>
            <person name="Patil P.P."/>
            <person name="Chaudhry V."/>
            <person name="Patil P.B."/>
        </authorList>
    </citation>
    <scope>NUCLEOTIDE SEQUENCE [LARGE SCALE GENOMIC DNA]</scope>
    <source>
        <strain evidence="4 5">NS334</strain>
    </source>
</reference>
<dbReference type="RefSeq" id="WP_058754407.1">
    <property type="nucleotide sequence ID" value="NZ_LDTB01000007.1"/>
</dbReference>
<dbReference type="GO" id="GO:0009306">
    <property type="term" value="P:protein secretion"/>
    <property type="evidence" value="ECO:0007669"/>
    <property type="project" value="InterPro"/>
</dbReference>
<dbReference type="AlphaFoldDB" id="A0A147I8J1"/>
<feature type="transmembrane region" description="Helical" evidence="3">
    <location>
        <begin position="140"/>
        <end position="162"/>
    </location>
</feature>
<keyword evidence="4" id="KW-0969">Cilium</keyword>